<evidence type="ECO:0000256" key="2">
    <source>
        <dbReference type="ARBA" id="ARBA00022980"/>
    </source>
</evidence>
<evidence type="ECO:0000313" key="5">
    <source>
        <dbReference type="EMBL" id="ABW98038.1"/>
    </source>
</evidence>
<dbReference type="Pfam" id="PF01283">
    <property type="entry name" value="Ribosomal_S26e"/>
    <property type="match status" value="1"/>
</dbReference>
<protein>
    <recommendedName>
        <fullName evidence="4">40S ribosomal protein S26</fullName>
    </recommendedName>
</protein>
<dbReference type="RefSeq" id="XP_001712363.1">
    <property type="nucleotide sequence ID" value="XM_001712311.1"/>
</dbReference>
<evidence type="ECO:0000256" key="4">
    <source>
        <dbReference type="RuleBase" id="RU363128"/>
    </source>
</evidence>
<dbReference type="Proteomes" id="UP000243127">
    <property type="component" value="Nucleomorph 2"/>
</dbReference>
<dbReference type="GO" id="GO:0003729">
    <property type="term" value="F:mRNA binding"/>
    <property type="evidence" value="ECO:0007669"/>
    <property type="project" value="TreeGrafter"/>
</dbReference>
<dbReference type="PANTHER" id="PTHR12538:SF0">
    <property type="entry name" value="40S RIBOSOMAL PROTEIN S26"/>
    <property type="match status" value="1"/>
</dbReference>
<dbReference type="Gene3D" id="3.30.1740.20">
    <property type="entry name" value="Ribosomal protein S26e"/>
    <property type="match status" value="1"/>
</dbReference>
<gene>
    <name evidence="5" type="ORF">HAN_2g211</name>
</gene>
<proteinExistence type="inferred from homology"/>
<geneLocation type="nucleomorph" evidence="5"/>
<sequence length="103" mass="12057">MTKKRRNNGRNKSNRGHVKRVHCVFSGKLISKDKAIRRYVIKNIIESSALGDIQDACALEYYTLPKLYFKNYYSIEAAIHKKIVRVRSKEGRKIRIFVPKKGF</sequence>
<organism evidence="5 6">
    <name type="scientific">Hemiselmis andersenii</name>
    <name type="common">Cryptophyte alga</name>
    <dbReference type="NCBI Taxonomy" id="464988"/>
    <lineage>
        <taxon>Eukaryota</taxon>
        <taxon>Cryptophyceae</taxon>
        <taxon>Cryptomonadales</taxon>
        <taxon>Hemiselmidaceae</taxon>
        <taxon>Hemiselmis</taxon>
    </lineage>
</organism>
<name>A9BKN3_HEMAN</name>
<dbReference type="AlphaFoldDB" id="A9BKN3"/>
<dbReference type="InterPro" id="IPR000892">
    <property type="entry name" value="Ribosomal_eS26"/>
</dbReference>
<accession>A9BKN3</accession>
<keyword evidence="5" id="KW-0542">Nucleomorph</keyword>
<evidence type="ECO:0000256" key="1">
    <source>
        <dbReference type="ARBA" id="ARBA00008596"/>
    </source>
</evidence>
<evidence type="ECO:0000313" key="6">
    <source>
        <dbReference type="Proteomes" id="UP000243127"/>
    </source>
</evidence>
<dbReference type="GO" id="GO:0022627">
    <property type="term" value="C:cytosolic small ribosomal subunit"/>
    <property type="evidence" value="ECO:0007669"/>
    <property type="project" value="TreeGrafter"/>
</dbReference>
<dbReference type="PANTHER" id="PTHR12538">
    <property type="entry name" value="40S RIBOSOMAL PROTEIN S26"/>
    <property type="match status" value="1"/>
</dbReference>
<keyword evidence="2 4" id="KW-0689">Ribosomal protein</keyword>
<dbReference type="GO" id="GO:0006412">
    <property type="term" value="P:translation"/>
    <property type="evidence" value="ECO:0007669"/>
    <property type="project" value="InterPro"/>
</dbReference>
<reference evidence="5 6" key="1">
    <citation type="journal article" date="2007" name="Proc. Natl. Acad. Sci. U.S.A.">
        <title>Nucleomorph genome of Hemiselmis andersenii reveals complete intron loss and compaction as a driver of protein structure and function.</title>
        <authorList>
            <person name="Lane C.E."/>
            <person name="van den Heuvel K."/>
            <person name="Kozera C."/>
            <person name="Curtis B.A."/>
            <person name="Parsons B.J."/>
            <person name="Bowman S."/>
            <person name="Archibald J.M."/>
        </authorList>
    </citation>
    <scope>NUCLEOTIDE SEQUENCE [LARGE SCALE GENOMIC DNA]</scope>
    <source>
        <strain evidence="5 6">CCMP644</strain>
    </source>
</reference>
<evidence type="ECO:0000256" key="3">
    <source>
        <dbReference type="ARBA" id="ARBA00023274"/>
    </source>
</evidence>
<keyword evidence="3 4" id="KW-0687">Ribonucleoprotein</keyword>
<dbReference type="InterPro" id="IPR038551">
    <property type="entry name" value="Ribosomal_eS26_sf"/>
</dbReference>
<dbReference type="GO" id="GO:0003735">
    <property type="term" value="F:structural constituent of ribosome"/>
    <property type="evidence" value="ECO:0007669"/>
    <property type="project" value="InterPro"/>
</dbReference>
<dbReference type="GeneID" id="5739657"/>
<comment type="similarity">
    <text evidence="1 4">Belongs to the eukaryotic ribosomal protein eS26 family.</text>
</comment>
<dbReference type="EMBL" id="CP000882">
    <property type="protein sequence ID" value="ABW98038.1"/>
    <property type="molecule type" value="Genomic_DNA"/>
</dbReference>